<feature type="compositionally biased region" description="Basic residues" evidence="1">
    <location>
        <begin position="57"/>
        <end position="72"/>
    </location>
</feature>
<evidence type="ECO:0000313" key="3">
    <source>
        <dbReference type="Proteomes" id="UP000202420"/>
    </source>
</evidence>
<gene>
    <name evidence="2" type="primary">z487R</name>
    <name evidence="2" type="ORF">ATCV1_z487R</name>
</gene>
<keyword evidence="3" id="KW-1185">Reference proteome</keyword>
<reference evidence="2 3" key="1">
    <citation type="submission" date="2006-09" db="EMBL/GenBank/DDBJ databases">
        <title>Sequence and annotation of the 288-kb ATCV-1 virus that infects an endosymbiotic Chlorella strain of the heliozoon Acanthocystis turfacea.</title>
        <authorList>
            <person name="Fitzgerald L.A."/>
            <person name="Graves M.V."/>
            <person name="Li X."/>
            <person name="Pfitzner A.J.P."/>
            <person name="Hartigan J."/>
            <person name="Van Etten J.L."/>
        </authorList>
    </citation>
    <scope>NUCLEOTIDE SEQUENCE [LARGE SCALE GENOMIC DNA]</scope>
    <source>
        <strain evidence="2 3">ATCV-1</strain>
    </source>
</reference>
<sequence length="98" mass="11086">MGLCTKQMEWTTVSCAPLRTGWFQTRRPKHGSTALDNILLHLGTAGTTFKLYNTGGARRRKQHIRATTRRRTTAAGRAPANRSRFFSTQCSRSRSFAR</sequence>
<proteinExistence type="predicted"/>
<organism evidence="2 3">
    <name type="scientific">Chlorovirus heliozoae</name>
    <dbReference type="NCBI Taxonomy" id="322019"/>
    <lineage>
        <taxon>Viruses</taxon>
        <taxon>Varidnaviria</taxon>
        <taxon>Bamfordvirae</taxon>
        <taxon>Nucleocytoviricota</taxon>
        <taxon>Megaviricetes</taxon>
        <taxon>Algavirales</taxon>
        <taxon>Phycodnaviridae</taxon>
        <taxon>Chlorovirus</taxon>
    </lineage>
</organism>
<feature type="region of interest" description="Disordered" evidence="1">
    <location>
        <begin position="57"/>
        <end position="98"/>
    </location>
</feature>
<dbReference type="KEGG" id="vg:5470921"/>
<name>A7K997_9PHYC</name>
<protein>
    <submittedName>
        <fullName evidence="2">Uncharacterized protein z487R</fullName>
    </submittedName>
</protein>
<dbReference type="GeneID" id="5470921"/>
<evidence type="ECO:0000256" key="1">
    <source>
        <dbReference type="SAM" id="MobiDB-lite"/>
    </source>
</evidence>
<feature type="compositionally biased region" description="Polar residues" evidence="1">
    <location>
        <begin position="84"/>
        <end position="98"/>
    </location>
</feature>
<dbReference type="EMBL" id="EF101928">
    <property type="protein sequence ID" value="ABT16621.1"/>
    <property type="molecule type" value="Genomic_DNA"/>
</dbReference>
<dbReference type="RefSeq" id="YP_001426968.1">
    <property type="nucleotide sequence ID" value="NC_008724.1"/>
</dbReference>
<evidence type="ECO:0000313" key="2">
    <source>
        <dbReference type="EMBL" id="ABT16621.1"/>
    </source>
</evidence>
<dbReference type="Proteomes" id="UP000202420">
    <property type="component" value="Segment"/>
</dbReference>
<accession>A7K997</accession>